<dbReference type="Pfam" id="PF22251">
    <property type="entry name" value="PFF1_TM"/>
    <property type="match status" value="1"/>
</dbReference>
<sequence>MVRLRNPLAFTPLPVIIVVSATYIALFAALVSVHVTVPRYPSKTPAGINLTQAWADLDTITRQYHPYNSHANDHVREYLLSRIKAIVASKGLGSDRVDIIDDNVSNVTLSARNTTVYFEGTNIIVAVRGSDDKQPLYPQSSHGQAVVRAAKNGGVLVNAHYDSVSTGFGATDDGVGVVSVLQLLSYFTEARNWPKRTVVLLLNNGEEDFLNGAYAFMRHPISQVPHTFLNLEGAGAGGRATLFRSTDTEVTKFYRKSPHPFGTVISSDGFKRRLIASQTDYVVFNDQLGLRGLDVAFMAPRARYHTQEDITRETSMNSLWHMLSAAIATVSGLAADTSNDFSGSGKSSPDGKVDAGTGTDAVWFDMFGKAFVIFRLHTLFALNVTLLAVAPIALIALVVALSRSDKMYLFARKKYVHGPDDDQAVQLNGWRGFFRFPITFVVSTAACIGLAYLVQKTNPYIIYSSPWAVWSMMLSAWTSIAWFLLRGASAMRPSALQRIYVLIWLFVGGFALLVFTTILAQRDQIAGGYFSMYYFAAIFVALLISFFELFFLPRKSVYVSRFDTEGGTRRNSEAPSRPLTGTTGGARSDDRPILDDDATETTSLLRGDRRSFARYGGRRQSASEATEQDQPSSGPPDFGTPFPGEQEWSGKLPSWLWILQFLLLAPIVVILVGQIALILTTALHQTPADGGSPPLYIYLVMAIFTALLVAPTGPFLHRFTHHIPAFLFFILAGTVIYNLVAFPFSRSNRLKMYFLQEVDCDTGANTVSLTSLDEYVRSVVRDIPSAKGTNFNCSRSESRREMLRCGWEGLPAKVVPTLAATFSNHTHAKSWIAYNVTRAKDGNEATIRVVGRNTRACRILFDKAITDLAVHGAVSDPRFNATGSTGSREVRLWHRDWSQPWNVSVKWDSGTRDANSTLSGRIVCLWSDANAGDIPAFDEVQHYMPLWAVTSKMGDGLVEGSKRFKI</sequence>
<dbReference type="FunFam" id="3.40.630.10:FF:000057">
    <property type="entry name" value="Vacuolar membrane protease"/>
    <property type="match status" value="1"/>
</dbReference>
<evidence type="ECO:0000256" key="17">
    <source>
        <dbReference type="SAM" id="Phobius"/>
    </source>
</evidence>
<evidence type="ECO:0000313" key="21">
    <source>
        <dbReference type="EMBL" id="KAF2734186.1"/>
    </source>
</evidence>
<keyword evidence="13 17" id="KW-0472">Membrane</keyword>
<evidence type="ECO:0000256" key="15">
    <source>
        <dbReference type="RuleBase" id="RU361240"/>
    </source>
</evidence>
<dbReference type="PANTHER" id="PTHR12147">
    <property type="entry name" value="METALLOPEPTIDASE M28 FAMILY MEMBER"/>
    <property type="match status" value="1"/>
</dbReference>
<evidence type="ECO:0000256" key="16">
    <source>
        <dbReference type="SAM" id="MobiDB-lite"/>
    </source>
</evidence>
<dbReference type="InterPro" id="IPR053975">
    <property type="entry name" value="PFF1_C"/>
</dbReference>
<feature type="compositionally biased region" description="Polar residues" evidence="16">
    <location>
        <begin position="620"/>
        <end position="632"/>
    </location>
</feature>
<evidence type="ECO:0000256" key="10">
    <source>
        <dbReference type="ARBA" id="ARBA00022833"/>
    </source>
</evidence>
<gene>
    <name evidence="21" type="ORF">EJ04DRAFT_564466</name>
</gene>
<dbReference type="GO" id="GO:0005774">
    <property type="term" value="C:vacuolar membrane"/>
    <property type="evidence" value="ECO:0007669"/>
    <property type="project" value="UniProtKB-SubCell"/>
</dbReference>
<evidence type="ECO:0000313" key="22">
    <source>
        <dbReference type="Proteomes" id="UP000799444"/>
    </source>
</evidence>
<evidence type="ECO:0000256" key="14">
    <source>
        <dbReference type="ARBA" id="ARBA00023180"/>
    </source>
</evidence>
<dbReference type="GO" id="GO:0006508">
    <property type="term" value="P:proteolysis"/>
    <property type="evidence" value="ECO:0007669"/>
    <property type="project" value="UniProtKB-KW"/>
</dbReference>
<feature type="transmembrane region" description="Helical" evidence="17">
    <location>
        <begin position="655"/>
        <end position="683"/>
    </location>
</feature>
<dbReference type="InterPro" id="IPR053976">
    <property type="entry name" value="PFF1_TM"/>
</dbReference>
<feature type="domain" description="Vacuolar membrane protease transmembrane" evidence="20">
    <location>
        <begin position="434"/>
        <end position="723"/>
    </location>
</feature>
<feature type="transmembrane region" description="Helical" evidence="17">
    <location>
        <begin position="723"/>
        <end position="744"/>
    </location>
</feature>
<dbReference type="InterPro" id="IPR045175">
    <property type="entry name" value="M28_fam"/>
</dbReference>
<feature type="transmembrane region" description="Helical" evidence="17">
    <location>
        <begin position="433"/>
        <end position="455"/>
    </location>
</feature>
<feature type="domain" description="Peptidase M28" evidence="18">
    <location>
        <begin position="151"/>
        <end position="329"/>
    </location>
</feature>
<evidence type="ECO:0000259" key="20">
    <source>
        <dbReference type="Pfam" id="PF22251"/>
    </source>
</evidence>
<dbReference type="InterPro" id="IPR048024">
    <property type="entry name" value="Fxna-like_M28_dom"/>
</dbReference>
<evidence type="ECO:0000256" key="3">
    <source>
        <dbReference type="ARBA" id="ARBA00004128"/>
    </source>
</evidence>
<keyword evidence="7 17" id="KW-0812">Transmembrane</keyword>
<evidence type="ECO:0000256" key="7">
    <source>
        <dbReference type="ARBA" id="ARBA00022692"/>
    </source>
</evidence>
<dbReference type="OrthoDB" id="76293at2759"/>
<keyword evidence="6 15" id="KW-0645">Protease</keyword>
<comment type="subcellular location">
    <subcellularLocation>
        <location evidence="3">Vacuole membrane</location>
        <topology evidence="3">Multi-pass membrane protein</topology>
    </subcellularLocation>
</comment>
<dbReference type="Pfam" id="PF04389">
    <property type="entry name" value="Peptidase_M28"/>
    <property type="match status" value="1"/>
</dbReference>
<keyword evidence="14" id="KW-0325">Glycoprotein</keyword>
<proteinExistence type="inferred from homology"/>
<evidence type="ECO:0000256" key="1">
    <source>
        <dbReference type="ARBA" id="ARBA00001947"/>
    </source>
</evidence>
<dbReference type="AlphaFoldDB" id="A0A9P4R006"/>
<comment type="function">
    <text evidence="2">May be involved in vacuolar sorting and osmoregulation.</text>
</comment>
<organism evidence="21 22">
    <name type="scientific">Polyplosphaeria fusca</name>
    <dbReference type="NCBI Taxonomy" id="682080"/>
    <lineage>
        <taxon>Eukaryota</taxon>
        <taxon>Fungi</taxon>
        <taxon>Dikarya</taxon>
        <taxon>Ascomycota</taxon>
        <taxon>Pezizomycotina</taxon>
        <taxon>Dothideomycetes</taxon>
        <taxon>Pleosporomycetidae</taxon>
        <taxon>Pleosporales</taxon>
        <taxon>Tetraplosphaeriaceae</taxon>
        <taxon>Polyplosphaeria</taxon>
    </lineage>
</organism>
<evidence type="ECO:0000256" key="2">
    <source>
        <dbReference type="ARBA" id="ARBA00003273"/>
    </source>
</evidence>
<evidence type="ECO:0000256" key="5">
    <source>
        <dbReference type="ARBA" id="ARBA00022554"/>
    </source>
</evidence>
<comment type="similarity">
    <text evidence="4 15">Belongs to the peptidase M28 family.</text>
</comment>
<dbReference type="EC" id="3.4.-.-" evidence="15"/>
<dbReference type="CDD" id="cd03875">
    <property type="entry name" value="M28_Fxna_like"/>
    <property type="match status" value="1"/>
</dbReference>
<keyword evidence="8 15" id="KW-0479">Metal-binding</keyword>
<keyword evidence="5" id="KW-0926">Vacuole</keyword>
<accession>A0A9P4R006</accession>
<evidence type="ECO:0000256" key="6">
    <source>
        <dbReference type="ARBA" id="ARBA00022670"/>
    </source>
</evidence>
<feature type="region of interest" description="Disordered" evidence="16">
    <location>
        <begin position="565"/>
        <end position="595"/>
    </location>
</feature>
<dbReference type="Proteomes" id="UP000799444">
    <property type="component" value="Unassembled WGS sequence"/>
</dbReference>
<evidence type="ECO:0000259" key="18">
    <source>
        <dbReference type="Pfam" id="PF04389"/>
    </source>
</evidence>
<evidence type="ECO:0000256" key="12">
    <source>
        <dbReference type="ARBA" id="ARBA00023049"/>
    </source>
</evidence>
<feature type="transmembrane region" description="Helical" evidence="17">
    <location>
        <begin position="532"/>
        <end position="552"/>
    </location>
</feature>
<dbReference type="PANTHER" id="PTHR12147:SF58">
    <property type="entry name" value="VACUOLAR MEMBRANE PROTEASE"/>
    <property type="match status" value="1"/>
</dbReference>
<feature type="transmembrane region" description="Helical" evidence="17">
    <location>
        <begin position="12"/>
        <end position="35"/>
    </location>
</feature>
<dbReference type="GO" id="GO:0046872">
    <property type="term" value="F:metal ion binding"/>
    <property type="evidence" value="ECO:0007669"/>
    <property type="project" value="UniProtKB-KW"/>
</dbReference>
<feature type="domain" description="Vacuolar membrane protease C-terminal" evidence="19">
    <location>
        <begin position="750"/>
        <end position="959"/>
    </location>
</feature>
<comment type="caution">
    <text evidence="21">The sequence shown here is derived from an EMBL/GenBank/DDBJ whole genome shotgun (WGS) entry which is preliminary data.</text>
</comment>
<evidence type="ECO:0000256" key="4">
    <source>
        <dbReference type="ARBA" id="ARBA00010918"/>
    </source>
</evidence>
<feature type="transmembrane region" description="Helical" evidence="17">
    <location>
        <begin position="467"/>
        <end position="487"/>
    </location>
</feature>
<evidence type="ECO:0000259" key="19">
    <source>
        <dbReference type="Pfam" id="PF22250"/>
    </source>
</evidence>
<keyword evidence="12" id="KW-0482">Metalloprotease</keyword>
<feature type="transmembrane region" description="Helical" evidence="17">
    <location>
        <begin position="379"/>
        <end position="402"/>
    </location>
</feature>
<feature type="transmembrane region" description="Helical" evidence="17">
    <location>
        <begin position="695"/>
        <end position="716"/>
    </location>
</feature>
<dbReference type="Pfam" id="PF22250">
    <property type="entry name" value="PFF1_C"/>
    <property type="match status" value="1"/>
</dbReference>
<dbReference type="Gene3D" id="3.40.630.10">
    <property type="entry name" value="Zn peptidases"/>
    <property type="match status" value="1"/>
</dbReference>
<dbReference type="GO" id="GO:0008235">
    <property type="term" value="F:metalloexopeptidase activity"/>
    <property type="evidence" value="ECO:0007669"/>
    <property type="project" value="InterPro"/>
</dbReference>
<feature type="transmembrane region" description="Helical" evidence="17">
    <location>
        <begin position="499"/>
        <end position="520"/>
    </location>
</feature>
<reference evidence="21" key="1">
    <citation type="journal article" date="2020" name="Stud. Mycol.">
        <title>101 Dothideomycetes genomes: a test case for predicting lifestyles and emergence of pathogens.</title>
        <authorList>
            <person name="Haridas S."/>
            <person name="Albert R."/>
            <person name="Binder M."/>
            <person name="Bloem J."/>
            <person name="Labutti K."/>
            <person name="Salamov A."/>
            <person name="Andreopoulos B."/>
            <person name="Baker S."/>
            <person name="Barry K."/>
            <person name="Bills G."/>
            <person name="Bluhm B."/>
            <person name="Cannon C."/>
            <person name="Castanera R."/>
            <person name="Culley D."/>
            <person name="Daum C."/>
            <person name="Ezra D."/>
            <person name="Gonzalez J."/>
            <person name="Henrissat B."/>
            <person name="Kuo A."/>
            <person name="Liang C."/>
            <person name="Lipzen A."/>
            <person name="Lutzoni F."/>
            <person name="Magnuson J."/>
            <person name="Mondo S."/>
            <person name="Nolan M."/>
            <person name="Ohm R."/>
            <person name="Pangilinan J."/>
            <person name="Park H.-J."/>
            <person name="Ramirez L."/>
            <person name="Alfaro M."/>
            <person name="Sun H."/>
            <person name="Tritt A."/>
            <person name="Yoshinaga Y."/>
            <person name="Zwiers L.-H."/>
            <person name="Turgeon B."/>
            <person name="Goodwin S."/>
            <person name="Spatafora J."/>
            <person name="Crous P."/>
            <person name="Grigoriev I."/>
        </authorList>
    </citation>
    <scope>NUCLEOTIDE SEQUENCE</scope>
    <source>
        <strain evidence="21">CBS 125425</strain>
    </source>
</reference>
<dbReference type="SUPFAM" id="SSF53187">
    <property type="entry name" value="Zn-dependent exopeptidases"/>
    <property type="match status" value="1"/>
</dbReference>
<evidence type="ECO:0000256" key="9">
    <source>
        <dbReference type="ARBA" id="ARBA00022801"/>
    </source>
</evidence>
<keyword evidence="11 17" id="KW-1133">Transmembrane helix</keyword>
<name>A0A9P4R006_9PLEO</name>
<dbReference type="InterPro" id="IPR007484">
    <property type="entry name" value="Peptidase_M28"/>
</dbReference>
<evidence type="ECO:0000256" key="11">
    <source>
        <dbReference type="ARBA" id="ARBA00022989"/>
    </source>
</evidence>
<comment type="cofactor">
    <cofactor evidence="1">
        <name>Zn(2+)</name>
        <dbReference type="ChEBI" id="CHEBI:29105"/>
    </cofactor>
</comment>
<keyword evidence="9 15" id="KW-0378">Hydrolase</keyword>
<evidence type="ECO:0000256" key="13">
    <source>
        <dbReference type="ARBA" id="ARBA00023136"/>
    </source>
</evidence>
<keyword evidence="10 15" id="KW-0862">Zinc</keyword>
<feature type="region of interest" description="Disordered" evidence="16">
    <location>
        <begin position="616"/>
        <end position="643"/>
    </location>
</feature>
<keyword evidence="22" id="KW-1185">Reference proteome</keyword>
<dbReference type="EMBL" id="ML996151">
    <property type="protein sequence ID" value="KAF2734186.1"/>
    <property type="molecule type" value="Genomic_DNA"/>
</dbReference>
<evidence type="ECO:0000256" key="8">
    <source>
        <dbReference type="ARBA" id="ARBA00022723"/>
    </source>
</evidence>
<protein>
    <recommendedName>
        <fullName evidence="15">Peptide hydrolase</fullName>
        <ecNumber evidence="15">3.4.-.-</ecNumber>
    </recommendedName>
</protein>